<evidence type="ECO:0000256" key="2">
    <source>
        <dbReference type="ARBA" id="ARBA00023125"/>
    </source>
</evidence>
<keyword evidence="6" id="KW-1185">Reference proteome</keyword>
<organism evidence="5 6">
    <name type="scientific">Zhengella mangrovi</name>
    <dbReference type="NCBI Taxonomy" id="1982044"/>
    <lineage>
        <taxon>Bacteria</taxon>
        <taxon>Pseudomonadati</taxon>
        <taxon>Pseudomonadota</taxon>
        <taxon>Alphaproteobacteria</taxon>
        <taxon>Hyphomicrobiales</taxon>
        <taxon>Notoacmeibacteraceae</taxon>
        <taxon>Zhengella</taxon>
    </lineage>
</organism>
<sequence length="166" mass="18266">MSMTRIMQAVAASQGSSDLFVLLRRLMDAGPTDTLLVRQIIEPQAAAAAVSNGNGADIEAIRAAHEKALNAATLHDFEHWDAVLHRSIFAATRNELLINLQDVLAAIREKPSWLRIKNKVITRAVQQKYTREHGAIVEAIAARNAQAAHDAMKLHLQSVTLDMFPQ</sequence>
<keyword evidence="3" id="KW-0804">Transcription</keyword>
<dbReference type="PANTHER" id="PTHR43537">
    <property type="entry name" value="TRANSCRIPTIONAL REGULATOR, GNTR FAMILY"/>
    <property type="match status" value="1"/>
</dbReference>
<dbReference type="InterPro" id="IPR008920">
    <property type="entry name" value="TF_FadR/GntR_C"/>
</dbReference>
<evidence type="ECO:0000313" key="6">
    <source>
        <dbReference type="Proteomes" id="UP000221168"/>
    </source>
</evidence>
<dbReference type="EMBL" id="PDVP01000006">
    <property type="protein sequence ID" value="PHP66850.1"/>
    <property type="molecule type" value="Genomic_DNA"/>
</dbReference>
<name>A0A2G1QN23_9HYPH</name>
<dbReference type="RefSeq" id="WP_099306617.1">
    <property type="nucleotide sequence ID" value="NZ_PDVP01000006.1"/>
</dbReference>
<dbReference type="Proteomes" id="UP000221168">
    <property type="component" value="Unassembled WGS sequence"/>
</dbReference>
<reference evidence="5 6" key="1">
    <citation type="submission" date="2017-10" db="EMBL/GenBank/DDBJ databases">
        <title>Sedimentibacterium mangrovi gen. nov., sp. nov., a novel member of family Phyllobacteriacea isolated from mangrove sediment.</title>
        <authorList>
            <person name="Liao H."/>
            <person name="Tian Y."/>
        </authorList>
    </citation>
    <scope>NUCLEOTIDE SEQUENCE [LARGE SCALE GENOMIC DNA]</scope>
    <source>
        <strain evidence="5 6">X9-2-2</strain>
    </source>
</reference>
<evidence type="ECO:0000313" key="5">
    <source>
        <dbReference type="EMBL" id="PHP66850.1"/>
    </source>
</evidence>
<accession>A0A2G1QN23</accession>
<evidence type="ECO:0000256" key="3">
    <source>
        <dbReference type="ARBA" id="ARBA00023163"/>
    </source>
</evidence>
<feature type="domain" description="GntR C-terminal" evidence="4">
    <location>
        <begin position="33"/>
        <end position="158"/>
    </location>
</feature>
<keyword evidence="2" id="KW-0238">DNA-binding</keyword>
<protein>
    <recommendedName>
        <fullName evidence="4">GntR C-terminal domain-containing protein</fullName>
    </recommendedName>
</protein>
<proteinExistence type="predicted"/>
<dbReference type="PANTHER" id="PTHR43537:SF5">
    <property type="entry name" value="UXU OPERON TRANSCRIPTIONAL REGULATOR"/>
    <property type="match status" value="1"/>
</dbReference>
<dbReference type="OrthoDB" id="284307at2"/>
<dbReference type="AlphaFoldDB" id="A0A2G1QN23"/>
<dbReference type="Pfam" id="PF07729">
    <property type="entry name" value="FCD"/>
    <property type="match status" value="1"/>
</dbReference>
<gene>
    <name evidence="5" type="ORF">CSC94_12160</name>
</gene>
<dbReference type="SMART" id="SM00895">
    <property type="entry name" value="FCD"/>
    <property type="match status" value="1"/>
</dbReference>
<dbReference type="InterPro" id="IPR011711">
    <property type="entry name" value="GntR_C"/>
</dbReference>
<evidence type="ECO:0000256" key="1">
    <source>
        <dbReference type="ARBA" id="ARBA00023015"/>
    </source>
</evidence>
<dbReference type="Gene3D" id="1.20.120.530">
    <property type="entry name" value="GntR ligand-binding domain-like"/>
    <property type="match status" value="1"/>
</dbReference>
<dbReference type="GO" id="GO:0003677">
    <property type="term" value="F:DNA binding"/>
    <property type="evidence" value="ECO:0007669"/>
    <property type="project" value="UniProtKB-KW"/>
</dbReference>
<evidence type="ECO:0000259" key="4">
    <source>
        <dbReference type="SMART" id="SM00895"/>
    </source>
</evidence>
<keyword evidence="1" id="KW-0805">Transcription regulation</keyword>
<dbReference type="SUPFAM" id="SSF48008">
    <property type="entry name" value="GntR ligand-binding domain-like"/>
    <property type="match status" value="1"/>
</dbReference>
<comment type="caution">
    <text evidence="5">The sequence shown here is derived from an EMBL/GenBank/DDBJ whole genome shotgun (WGS) entry which is preliminary data.</text>
</comment>